<dbReference type="InterPro" id="IPR027961">
    <property type="entry name" value="DUF4442"/>
</dbReference>
<evidence type="ECO:0000313" key="2">
    <source>
        <dbReference type="Proteomes" id="UP000254893"/>
    </source>
</evidence>
<dbReference type="Gene3D" id="3.10.129.10">
    <property type="entry name" value="Hotdog Thioesterase"/>
    <property type="match status" value="1"/>
</dbReference>
<reference evidence="1 2" key="1">
    <citation type="submission" date="2018-06" db="EMBL/GenBank/DDBJ databases">
        <authorList>
            <consortium name="Pathogen Informatics"/>
            <person name="Doyle S."/>
        </authorList>
    </citation>
    <scope>NUCLEOTIDE SEQUENCE [LARGE SCALE GENOMIC DNA]</scope>
    <source>
        <strain evidence="1 2">NCTC11388</strain>
    </source>
</reference>
<dbReference type="Proteomes" id="UP000254893">
    <property type="component" value="Unassembled WGS sequence"/>
</dbReference>
<dbReference type="SUPFAM" id="SSF54637">
    <property type="entry name" value="Thioesterase/thiol ester dehydrase-isomerase"/>
    <property type="match status" value="1"/>
</dbReference>
<proteinExistence type="predicted"/>
<gene>
    <name evidence="1" type="ORF">NCTC11388_04557</name>
</gene>
<dbReference type="InterPro" id="IPR029069">
    <property type="entry name" value="HotDog_dom_sf"/>
</dbReference>
<sequence length="175" mass="20198">MSFYQKLSKAGSKYIGLPKLLKWGFNLSPMYRRSTARIQSVSADLLTIVIKLPLSYKNKNYMGTIFGGSMFSAVDPIPMVQLINLLGHRYVIWDKSAEISFRRPGNVDLYADFEYSQEELDNIEANVRTHQEIEITKVTQLTDKNKSTVYCEVRKTIYIADKEFFRNKRAAKGHK</sequence>
<dbReference type="Pfam" id="PF14539">
    <property type="entry name" value="DUF4442"/>
    <property type="match status" value="1"/>
</dbReference>
<accession>A0A380CWX3</accession>
<dbReference type="AlphaFoldDB" id="A0A380CWX3"/>
<evidence type="ECO:0008006" key="3">
    <source>
        <dbReference type="Google" id="ProtNLM"/>
    </source>
</evidence>
<dbReference type="RefSeq" id="WP_115171736.1">
    <property type="nucleotide sequence ID" value="NZ_UGYW01000002.1"/>
</dbReference>
<dbReference type="EMBL" id="UGYW01000002">
    <property type="protein sequence ID" value="SUJ29188.1"/>
    <property type="molecule type" value="Genomic_DNA"/>
</dbReference>
<evidence type="ECO:0000313" key="1">
    <source>
        <dbReference type="EMBL" id="SUJ29188.1"/>
    </source>
</evidence>
<organism evidence="1 2">
    <name type="scientific">Sphingobacterium spiritivorum</name>
    <name type="common">Flavobacterium spiritivorum</name>
    <dbReference type="NCBI Taxonomy" id="258"/>
    <lineage>
        <taxon>Bacteria</taxon>
        <taxon>Pseudomonadati</taxon>
        <taxon>Bacteroidota</taxon>
        <taxon>Sphingobacteriia</taxon>
        <taxon>Sphingobacteriales</taxon>
        <taxon>Sphingobacteriaceae</taxon>
        <taxon>Sphingobacterium</taxon>
    </lineage>
</organism>
<name>A0A380CWX3_SPHSI</name>
<protein>
    <recommendedName>
        <fullName evidence="3">DUF4442 domain-containing protein</fullName>
    </recommendedName>
</protein>